<keyword evidence="6" id="KW-0539">Nucleus</keyword>
<evidence type="ECO:0000256" key="6">
    <source>
        <dbReference type="ARBA" id="ARBA00023242"/>
    </source>
</evidence>
<keyword evidence="4" id="KW-0805">Transcription regulation</keyword>
<dbReference type="Gene3D" id="3.10.450.580">
    <property type="entry name" value="Mediator complex, subunit Med6"/>
    <property type="match status" value="1"/>
</dbReference>
<dbReference type="STRING" id="329885.A0A4U0V8L1"/>
<evidence type="ECO:0000256" key="7">
    <source>
        <dbReference type="ARBA" id="ARBA00031259"/>
    </source>
</evidence>
<dbReference type="PANTHER" id="PTHR13104">
    <property type="entry name" value="MED-6-RELATED"/>
    <property type="match status" value="1"/>
</dbReference>
<dbReference type="Proteomes" id="UP000310066">
    <property type="component" value="Unassembled WGS sequence"/>
</dbReference>
<dbReference type="GO" id="GO:0006357">
    <property type="term" value="P:regulation of transcription by RNA polymerase II"/>
    <property type="evidence" value="ECO:0007669"/>
    <property type="project" value="InterPro"/>
</dbReference>
<evidence type="ECO:0000256" key="4">
    <source>
        <dbReference type="ARBA" id="ARBA00023015"/>
    </source>
</evidence>
<feature type="region of interest" description="Disordered" evidence="8">
    <location>
        <begin position="193"/>
        <end position="243"/>
    </location>
</feature>
<gene>
    <name evidence="9" type="ORF">B0A54_04250</name>
</gene>
<keyword evidence="5" id="KW-0804">Transcription</keyword>
<dbReference type="EMBL" id="NAJP01000012">
    <property type="protein sequence ID" value="TKA45154.1"/>
    <property type="molecule type" value="Genomic_DNA"/>
</dbReference>
<evidence type="ECO:0000313" key="10">
    <source>
        <dbReference type="Proteomes" id="UP000310066"/>
    </source>
</evidence>
<dbReference type="GO" id="GO:0003712">
    <property type="term" value="F:transcription coregulator activity"/>
    <property type="evidence" value="ECO:0007669"/>
    <property type="project" value="InterPro"/>
</dbReference>
<name>A0A4U0V8L1_9PEZI</name>
<evidence type="ECO:0000256" key="5">
    <source>
        <dbReference type="ARBA" id="ARBA00023163"/>
    </source>
</evidence>
<evidence type="ECO:0000256" key="8">
    <source>
        <dbReference type="SAM" id="MobiDB-lite"/>
    </source>
</evidence>
<feature type="compositionally biased region" description="Basic and acidic residues" evidence="8">
    <location>
        <begin position="362"/>
        <end position="371"/>
    </location>
</feature>
<comment type="caution">
    <text evidence="9">The sequence shown here is derived from an EMBL/GenBank/DDBJ whole genome shotgun (WGS) entry which is preliminary data.</text>
</comment>
<comment type="similarity">
    <text evidence="2">Belongs to the Mediator complex subunit 6 family.</text>
</comment>
<evidence type="ECO:0000256" key="3">
    <source>
        <dbReference type="ARBA" id="ARBA00020634"/>
    </source>
</evidence>
<evidence type="ECO:0000313" key="9">
    <source>
        <dbReference type="EMBL" id="TKA45154.1"/>
    </source>
</evidence>
<sequence length="405" mass="44098">MTAPPSPPLDETISRRQDVVQWWLSDDKNGIPPPPYTWMEERFIHRYFSETPFFDWSTKNGLIFTHAQTNIPAYELVHNRKELEATLKKSPGVEYVISHGSQLVPKGPGVVEGQQSHVWVLRKQERLNEQPPGLSTPTTPYPLTETRGSYYIVNESVYQAPSVADVVGNRLLSAVVALEKMFEKAATLPSFTPTTGHTYLPSAKERKNTSGSVAASTQASPTRSRSASLAPETTQSLRSGSLGAPVDITSAAAGASAHSPEDLLATRLLADSLRQTSVYSEDYTDENPLLGEPGNLKFSFSTAAIKKRRAEDEAVEKKASEARDKVMLLRAASGSPKPAAEKVKVPTPPPPPAVFTEARAVTGKEGRERREERKRRRKSRPGVDSATSPTTPRSATGGLVSELAG</sequence>
<dbReference type="OrthoDB" id="344220at2759"/>
<feature type="compositionally biased region" description="Polar residues" evidence="8">
    <location>
        <begin position="209"/>
        <end position="239"/>
    </location>
</feature>
<evidence type="ECO:0000256" key="2">
    <source>
        <dbReference type="ARBA" id="ARBA00007526"/>
    </source>
</evidence>
<evidence type="ECO:0000256" key="1">
    <source>
        <dbReference type="ARBA" id="ARBA00004123"/>
    </source>
</evidence>
<dbReference type="InterPro" id="IPR038566">
    <property type="entry name" value="Mediator_Med6_sf"/>
</dbReference>
<protein>
    <recommendedName>
        <fullName evidence="3">Mediator of RNA polymerase II transcription subunit 6</fullName>
    </recommendedName>
    <alternativeName>
        <fullName evidence="7">Mediator complex subunit 6</fullName>
    </alternativeName>
</protein>
<proteinExistence type="inferred from homology"/>
<accession>A0A4U0V8L1</accession>
<dbReference type="Pfam" id="PF04934">
    <property type="entry name" value="Med6"/>
    <property type="match status" value="1"/>
</dbReference>
<dbReference type="InterPro" id="IPR007018">
    <property type="entry name" value="Mediator_Med6"/>
</dbReference>
<comment type="subcellular location">
    <subcellularLocation>
        <location evidence="1">Nucleus</location>
    </subcellularLocation>
</comment>
<dbReference type="AlphaFoldDB" id="A0A4U0V8L1"/>
<organism evidence="9 10">
    <name type="scientific">Friedmanniomyces endolithicus</name>
    <dbReference type="NCBI Taxonomy" id="329885"/>
    <lineage>
        <taxon>Eukaryota</taxon>
        <taxon>Fungi</taxon>
        <taxon>Dikarya</taxon>
        <taxon>Ascomycota</taxon>
        <taxon>Pezizomycotina</taxon>
        <taxon>Dothideomycetes</taxon>
        <taxon>Dothideomycetidae</taxon>
        <taxon>Mycosphaerellales</taxon>
        <taxon>Teratosphaeriaceae</taxon>
        <taxon>Friedmanniomyces</taxon>
    </lineage>
</organism>
<reference evidence="9 10" key="1">
    <citation type="submission" date="2017-03" db="EMBL/GenBank/DDBJ databases">
        <title>Genomes of endolithic fungi from Antarctica.</title>
        <authorList>
            <person name="Coleine C."/>
            <person name="Masonjones S."/>
            <person name="Stajich J.E."/>
        </authorList>
    </citation>
    <scope>NUCLEOTIDE SEQUENCE [LARGE SCALE GENOMIC DNA]</scope>
    <source>
        <strain evidence="9 10">CCFEE 5311</strain>
    </source>
</reference>
<feature type="region of interest" description="Disordered" evidence="8">
    <location>
        <begin position="329"/>
        <end position="405"/>
    </location>
</feature>
<dbReference type="GO" id="GO:0016592">
    <property type="term" value="C:mediator complex"/>
    <property type="evidence" value="ECO:0007669"/>
    <property type="project" value="InterPro"/>
</dbReference>
<feature type="compositionally biased region" description="Low complexity" evidence="8">
    <location>
        <begin position="385"/>
        <end position="396"/>
    </location>
</feature>